<name>A0A0A9GQU1_ARUDO</name>
<dbReference type="AlphaFoldDB" id="A0A0A9GQU1"/>
<reference evidence="1" key="1">
    <citation type="submission" date="2014-09" db="EMBL/GenBank/DDBJ databases">
        <authorList>
            <person name="Magalhaes I.L.F."/>
            <person name="Oliveira U."/>
            <person name="Santos F.R."/>
            <person name="Vidigal T.H.D.A."/>
            <person name="Brescovit A.D."/>
            <person name="Santos A.J."/>
        </authorList>
    </citation>
    <scope>NUCLEOTIDE SEQUENCE</scope>
    <source>
        <tissue evidence="1">Shoot tissue taken approximately 20 cm above the soil surface</tissue>
    </source>
</reference>
<proteinExistence type="predicted"/>
<protein>
    <submittedName>
        <fullName evidence="1">Uncharacterized protein</fullName>
    </submittedName>
</protein>
<evidence type="ECO:0000313" key="1">
    <source>
        <dbReference type="EMBL" id="JAE25779.1"/>
    </source>
</evidence>
<accession>A0A0A9GQU1</accession>
<organism evidence="1">
    <name type="scientific">Arundo donax</name>
    <name type="common">Giant reed</name>
    <name type="synonym">Donax arundinaceus</name>
    <dbReference type="NCBI Taxonomy" id="35708"/>
    <lineage>
        <taxon>Eukaryota</taxon>
        <taxon>Viridiplantae</taxon>
        <taxon>Streptophyta</taxon>
        <taxon>Embryophyta</taxon>
        <taxon>Tracheophyta</taxon>
        <taxon>Spermatophyta</taxon>
        <taxon>Magnoliopsida</taxon>
        <taxon>Liliopsida</taxon>
        <taxon>Poales</taxon>
        <taxon>Poaceae</taxon>
        <taxon>PACMAD clade</taxon>
        <taxon>Arundinoideae</taxon>
        <taxon>Arundineae</taxon>
        <taxon>Arundo</taxon>
    </lineage>
</organism>
<reference evidence="1" key="2">
    <citation type="journal article" date="2015" name="Data Brief">
        <title>Shoot transcriptome of the giant reed, Arundo donax.</title>
        <authorList>
            <person name="Barrero R.A."/>
            <person name="Guerrero F.D."/>
            <person name="Moolhuijzen P."/>
            <person name="Goolsby J.A."/>
            <person name="Tidwell J."/>
            <person name="Bellgard S.E."/>
            <person name="Bellgard M.I."/>
        </authorList>
    </citation>
    <scope>NUCLEOTIDE SEQUENCE</scope>
    <source>
        <tissue evidence="1">Shoot tissue taken approximately 20 cm above the soil surface</tissue>
    </source>
</reference>
<dbReference type="EMBL" id="GBRH01172117">
    <property type="protein sequence ID" value="JAE25779.1"/>
    <property type="molecule type" value="Transcribed_RNA"/>
</dbReference>
<sequence length="53" mass="6288">MPNAKSAPDVIRAFRNRLLIWYHWVSMVNQFTQKLRLWDKCGQHTVGCSCFFS</sequence>